<dbReference type="PROSITE" id="PS51935">
    <property type="entry name" value="NLPC_P60"/>
    <property type="match status" value="1"/>
</dbReference>
<sequence length="150" mass="16959">MTSEQQRCVIAEASSWLGTPFHHRARVKGPRGGVDCAQFAIAVYSDAGIIEPFDPEWYPPDWHLHQGLERYLSHVRAYADSLKQDETWEVGDLLTFRFGPAQPVSHAGIYVGENMMIHALYKVGVVKQDLDSRAFGRWFSGAWRLRNGVA</sequence>
<keyword evidence="3" id="KW-0378">Hydrolase</keyword>
<dbReference type="InterPro" id="IPR038765">
    <property type="entry name" value="Papain-like_cys_pep_sf"/>
</dbReference>
<dbReference type="Proteomes" id="UP000052020">
    <property type="component" value="Unassembled WGS sequence"/>
</dbReference>
<dbReference type="PANTHER" id="PTHR47053">
    <property type="entry name" value="MUREIN DD-ENDOPEPTIDASE MEPH-RELATED"/>
    <property type="match status" value="1"/>
</dbReference>
<dbReference type="Gene3D" id="3.90.1720.10">
    <property type="entry name" value="endopeptidase domain like (from Nostoc punctiforme)"/>
    <property type="match status" value="1"/>
</dbReference>
<comment type="similarity">
    <text evidence="1">Belongs to the peptidase C40 family.</text>
</comment>
<dbReference type="InterPro" id="IPR051202">
    <property type="entry name" value="Peptidase_C40"/>
</dbReference>
<feature type="domain" description="NlpC/P60" evidence="5">
    <location>
        <begin position="3"/>
        <end position="149"/>
    </location>
</feature>
<evidence type="ECO:0000313" key="7">
    <source>
        <dbReference type="Proteomes" id="UP000052020"/>
    </source>
</evidence>
<evidence type="ECO:0000256" key="2">
    <source>
        <dbReference type="ARBA" id="ARBA00022670"/>
    </source>
</evidence>
<name>A0A0S7XMS7_9BACT</name>
<dbReference type="GO" id="GO:0006508">
    <property type="term" value="P:proteolysis"/>
    <property type="evidence" value="ECO:0007669"/>
    <property type="project" value="UniProtKB-KW"/>
</dbReference>
<organism evidence="6 7">
    <name type="scientific">candidate division KD3-62 bacterium DG_56</name>
    <dbReference type="NCBI Taxonomy" id="1704032"/>
    <lineage>
        <taxon>Bacteria</taxon>
        <taxon>candidate division KD3-62</taxon>
    </lineage>
</organism>
<dbReference type="AlphaFoldDB" id="A0A0S7XMS7"/>
<keyword evidence="4" id="KW-0788">Thiol protease</keyword>
<dbReference type="Pfam" id="PF00877">
    <property type="entry name" value="NLPC_P60"/>
    <property type="match status" value="1"/>
</dbReference>
<proteinExistence type="inferred from homology"/>
<evidence type="ECO:0000256" key="4">
    <source>
        <dbReference type="ARBA" id="ARBA00022807"/>
    </source>
</evidence>
<dbReference type="InterPro" id="IPR000064">
    <property type="entry name" value="NLP_P60_dom"/>
</dbReference>
<dbReference type="SUPFAM" id="SSF54001">
    <property type="entry name" value="Cysteine proteinases"/>
    <property type="match status" value="1"/>
</dbReference>
<reference evidence="6 7" key="1">
    <citation type="journal article" date="2015" name="Microbiome">
        <title>Genomic resolution of linkages in carbon, nitrogen, and sulfur cycling among widespread estuary sediment bacteria.</title>
        <authorList>
            <person name="Baker B.J."/>
            <person name="Lazar C.S."/>
            <person name="Teske A.P."/>
            <person name="Dick G.J."/>
        </authorList>
    </citation>
    <scope>NUCLEOTIDE SEQUENCE [LARGE SCALE GENOMIC DNA]</scope>
    <source>
        <strain evidence="6">DG_56</strain>
    </source>
</reference>
<evidence type="ECO:0000313" key="6">
    <source>
        <dbReference type="EMBL" id="KPJ63686.1"/>
    </source>
</evidence>
<comment type="caution">
    <text evidence="6">The sequence shown here is derived from an EMBL/GenBank/DDBJ whole genome shotgun (WGS) entry which is preliminary data.</text>
</comment>
<dbReference type="EMBL" id="LIZY01000068">
    <property type="protein sequence ID" value="KPJ63686.1"/>
    <property type="molecule type" value="Genomic_DNA"/>
</dbReference>
<keyword evidence="2" id="KW-0645">Protease</keyword>
<accession>A0A0S7XMS7</accession>
<gene>
    <name evidence="6" type="ORF">AMK68_03315</name>
</gene>
<dbReference type="GO" id="GO:0008234">
    <property type="term" value="F:cysteine-type peptidase activity"/>
    <property type="evidence" value="ECO:0007669"/>
    <property type="project" value="UniProtKB-KW"/>
</dbReference>
<dbReference type="PANTHER" id="PTHR47053:SF1">
    <property type="entry name" value="MUREIN DD-ENDOPEPTIDASE MEPH-RELATED"/>
    <property type="match status" value="1"/>
</dbReference>
<evidence type="ECO:0000259" key="5">
    <source>
        <dbReference type="PROSITE" id="PS51935"/>
    </source>
</evidence>
<protein>
    <recommendedName>
        <fullName evidence="5">NlpC/P60 domain-containing protein</fullName>
    </recommendedName>
</protein>
<evidence type="ECO:0000256" key="1">
    <source>
        <dbReference type="ARBA" id="ARBA00007074"/>
    </source>
</evidence>
<evidence type="ECO:0000256" key="3">
    <source>
        <dbReference type="ARBA" id="ARBA00022801"/>
    </source>
</evidence>